<evidence type="ECO:0000259" key="7">
    <source>
        <dbReference type="PROSITE" id="PS50262"/>
    </source>
</evidence>
<protein>
    <recommendedName>
        <fullName evidence="7">G-protein coupled receptors family 1 profile domain-containing protein</fullName>
    </recommendedName>
</protein>
<reference evidence="8 9" key="1">
    <citation type="submission" date="2024-11" db="EMBL/GenBank/DDBJ databases">
        <title>Adaptive evolution of stress response genes in parasites aligns with host niche diversity.</title>
        <authorList>
            <person name="Hahn C."/>
            <person name="Resl P."/>
        </authorList>
    </citation>
    <scope>NUCLEOTIDE SEQUENCE [LARGE SCALE GENOMIC DNA]</scope>
    <source>
        <strain evidence="8">EGGRZ-B1_66</strain>
        <tissue evidence="8">Body</tissue>
    </source>
</reference>
<gene>
    <name evidence="8" type="ORF">Ciccas_012148</name>
</gene>
<name>A0ABD2PU58_9PLAT</name>
<proteinExistence type="predicted"/>
<keyword evidence="2 6" id="KW-0812">Transmembrane</keyword>
<dbReference type="PROSITE" id="PS50262">
    <property type="entry name" value="G_PROTEIN_RECEP_F1_2"/>
    <property type="match status" value="1"/>
</dbReference>
<organism evidence="8 9">
    <name type="scientific">Cichlidogyrus casuarinus</name>
    <dbReference type="NCBI Taxonomy" id="1844966"/>
    <lineage>
        <taxon>Eukaryota</taxon>
        <taxon>Metazoa</taxon>
        <taxon>Spiralia</taxon>
        <taxon>Lophotrochozoa</taxon>
        <taxon>Platyhelminthes</taxon>
        <taxon>Monogenea</taxon>
        <taxon>Monopisthocotylea</taxon>
        <taxon>Dactylogyridea</taxon>
        <taxon>Ancyrocephalidae</taxon>
        <taxon>Cichlidogyrus</taxon>
    </lineage>
</organism>
<evidence type="ECO:0000256" key="3">
    <source>
        <dbReference type="ARBA" id="ARBA00022989"/>
    </source>
</evidence>
<keyword evidence="4 6" id="KW-0472">Membrane</keyword>
<feature type="region of interest" description="Disordered" evidence="5">
    <location>
        <begin position="22"/>
        <end position="64"/>
    </location>
</feature>
<evidence type="ECO:0000256" key="2">
    <source>
        <dbReference type="ARBA" id="ARBA00022692"/>
    </source>
</evidence>
<dbReference type="Proteomes" id="UP001626550">
    <property type="component" value="Unassembled WGS sequence"/>
</dbReference>
<evidence type="ECO:0000256" key="1">
    <source>
        <dbReference type="ARBA" id="ARBA00004370"/>
    </source>
</evidence>
<feature type="transmembrane region" description="Helical" evidence="6">
    <location>
        <begin position="249"/>
        <end position="273"/>
    </location>
</feature>
<dbReference type="SUPFAM" id="SSF81321">
    <property type="entry name" value="Family A G protein-coupled receptor-like"/>
    <property type="match status" value="1"/>
</dbReference>
<dbReference type="AlphaFoldDB" id="A0ABD2PU58"/>
<evidence type="ECO:0000256" key="5">
    <source>
        <dbReference type="SAM" id="MobiDB-lite"/>
    </source>
</evidence>
<dbReference type="EMBL" id="JBJKFK010004061">
    <property type="protein sequence ID" value="KAL3309306.1"/>
    <property type="molecule type" value="Genomic_DNA"/>
</dbReference>
<comment type="subcellular location">
    <subcellularLocation>
        <location evidence="1">Membrane</location>
    </subcellularLocation>
</comment>
<dbReference type="InterPro" id="IPR017452">
    <property type="entry name" value="GPCR_Rhodpsn_7TM"/>
</dbReference>
<dbReference type="GO" id="GO:0016020">
    <property type="term" value="C:membrane"/>
    <property type="evidence" value="ECO:0007669"/>
    <property type="project" value="UniProtKB-SubCell"/>
</dbReference>
<evidence type="ECO:0000313" key="9">
    <source>
        <dbReference type="Proteomes" id="UP001626550"/>
    </source>
</evidence>
<sequence>MLMPCAFLACRPHILSFTQVSTRDKPFSRQSSNTSKSSSISNPPCPASTTEEGKAKNGKQKNTQMVLPEVRLITNSNSKLHLNLDQQTPNNDHNIICPDYDQNRLYPFLAAPTVPSINTCVSTKEENSVIGSHSDLFQLTRSKFDECRRSTSSLLTRLKPDLRRDYFVSTFRKRTSEKADAEDAECQPILFATPQPRRKSSGDVYGSKIEISRMPFRKNTEPSKQGNESSMEAFLSQLMRNQHRRTWRILLMLLLVFVVCRAPKMVVLVIGWLNRKGFCEQSSLAALHWLNYASLWAHTSTILDPIVYGFWGNRAYRIRLQQWLQTCGSMFCRRNIQRQGSLS</sequence>
<dbReference type="Gene3D" id="1.20.1070.10">
    <property type="entry name" value="Rhodopsin 7-helix transmembrane proteins"/>
    <property type="match status" value="1"/>
</dbReference>
<comment type="caution">
    <text evidence="8">The sequence shown here is derived from an EMBL/GenBank/DDBJ whole genome shotgun (WGS) entry which is preliminary data.</text>
</comment>
<evidence type="ECO:0000256" key="4">
    <source>
        <dbReference type="ARBA" id="ARBA00023136"/>
    </source>
</evidence>
<keyword evidence="9" id="KW-1185">Reference proteome</keyword>
<feature type="domain" description="G-protein coupled receptors family 1 profile" evidence="7">
    <location>
        <begin position="241"/>
        <end position="308"/>
    </location>
</feature>
<feature type="transmembrane region" description="Helical" evidence="6">
    <location>
        <begin position="293"/>
        <end position="311"/>
    </location>
</feature>
<accession>A0ABD2PU58</accession>
<evidence type="ECO:0000256" key="6">
    <source>
        <dbReference type="SAM" id="Phobius"/>
    </source>
</evidence>
<feature type="compositionally biased region" description="Low complexity" evidence="5">
    <location>
        <begin position="28"/>
        <end position="41"/>
    </location>
</feature>
<keyword evidence="3 6" id="KW-1133">Transmembrane helix</keyword>
<evidence type="ECO:0000313" key="8">
    <source>
        <dbReference type="EMBL" id="KAL3309306.1"/>
    </source>
</evidence>